<keyword evidence="3" id="KW-1185">Reference proteome</keyword>
<evidence type="ECO:0000313" key="2">
    <source>
        <dbReference type="EMBL" id="VDM66326.1"/>
    </source>
</evidence>
<feature type="region of interest" description="Disordered" evidence="1">
    <location>
        <begin position="1"/>
        <end position="50"/>
    </location>
</feature>
<feature type="region of interest" description="Disordered" evidence="1">
    <location>
        <begin position="182"/>
        <end position="202"/>
    </location>
</feature>
<organism evidence="2 3">
    <name type="scientific">Strongylus vulgaris</name>
    <name type="common">Blood worm</name>
    <dbReference type="NCBI Taxonomy" id="40348"/>
    <lineage>
        <taxon>Eukaryota</taxon>
        <taxon>Metazoa</taxon>
        <taxon>Ecdysozoa</taxon>
        <taxon>Nematoda</taxon>
        <taxon>Chromadorea</taxon>
        <taxon>Rhabditida</taxon>
        <taxon>Rhabditina</taxon>
        <taxon>Rhabditomorpha</taxon>
        <taxon>Strongyloidea</taxon>
        <taxon>Strongylidae</taxon>
        <taxon>Strongylus</taxon>
    </lineage>
</organism>
<feature type="compositionally biased region" description="Basic and acidic residues" evidence="1">
    <location>
        <begin position="27"/>
        <end position="50"/>
    </location>
</feature>
<name>A0A3P7IA25_STRVU</name>
<reference evidence="2 3" key="1">
    <citation type="submission" date="2018-11" db="EMBL/GenBank/DDBJ databases">
        <authorList>
            <consortium name="Pathogen Informatics"/>
        </authorList>
    </citation>
    <scope>NUCLEOTIDE SEQUENCE [LARGE SCALE GENOMIC DNA]</scope>
</reference>
<dbReference type="OrthoDB" id="5837695at2759"/>
<sequence length="210" mass="24207">MSALVDEPPAMKKVRSKEPLKLAQAQEHVKKEKSREKTVKPERDKRWKREKPLDREIALYAARADRGAKKGQARRKNYFQALDQYQTTVAGGGTTIGGATAIHDREDDDFAAKTTQEMIRFLNDEKLVETKYEFAGGWERFLLKMKRNPMKSAIYEYCRMEEAIGQDMMNVLSKTTNVDGSTELKYKDLPSSKPPPLKRVDDPAYELQWM</sequence>
<protein>
    <submittedName>
        <fullName evidence="2">Uncharacterized protein</fullName>
    </submittedName>
</protein>
<gene>
    <name evidence="2" type="ORF">SVUK_LOCUS1324</name>
</gene>
<evidence type="ECO:0000313" key="3">
    <source>
        <dbReference type="Proteomes" id="UP000270094"/>
    </source>
</evidence>
<dbReference type="Proteomes" id="UP000270094">
    <property type="component" value="Unassembled WGS sequence"/>
</dbReference>
<dbReference type="AlphaFoldDB" id="A0A3P7IA25"/>
<dbReference type="EMBL" id="UYYB01002567">
    <property type="protein sequence ID" value="VDM66326.1"/>
    <property type="molecule type" value="Genomic_DNA"/>
</dbReference>
<accession>A0A3P7IA25</accession>
<evidence type="ECO:0000256" key="1">
    <source>
        <dbReference type="SAM" id="MobiDB-lite"/>
    </source>
</evidence>
<proteinExistence type="predicted"/>